<feature type="compositionally biased region" description="Basic residues" evidence="1">
    <location>
        <begin position="1"/>
        <end position="13"/>
    </location>
</feature>
<feature type="region of interest" description="Disordered" evidence="1">
    <location>
        <begin position="1"/>
        <end position="25"/>
    </location>
</feature>
<accession>A0A834IV48</accession>
<proteinExistence type="predicted"/>
<name>A0A834IV48_RHYFE</name>
<comment type="caution">
    <text evidence="2">The sequence shown here is derived from an EMBL/GenBank/DDBJ whole genome shotgun (WGS) entry which is preliminary data.</text>
</comment>
<gene>
    <name evidence="2" type="ORF">GWI33_005964</name>
</gene>
<dbReference type="EMBL" id="JAACXV010000004">
    <property type="protein sequence ID" value="KAF7287612.1"/>
    <property type="molecule type" value="Genomic_DNA"/>
</dbReference>
<protein>
    <submittedName>
        <fullName evidence="2">Uncharacterized protein</fullName>
    </submittedName>
</protein>
<evidence type="ECO:0000313" key="3">
    <source>
        <dbReference type="Proteomes" id="UP000625711"/>
    </source>
</evidence>
<evidence type="ECO:0000256" key="1">
    <source>
        <dbReference type="SAM" id="MobiDB-lite"/>
    </source>
</evidence>
<dbReference type="AlphaFoldDB" id="A0A834IV48"/>
<keyword evidence="3" id="KW-1185">Reference proteome</keyword>
<reference evidence="2" key="1">
    <citation type="submission" date="2020-08" db="EMBL/GenBank/DDBJ databases">
        <title>Genome sequencing and assembly of the red palm weevil Rhynchophorus ferrugineus.</title>
        <authorList>
            <person name="Dias G.B."/>
            <person name="Bergman C.M."/>
            <person name="Manee M."/>
        </authorList>
    </citation>
    <scope>NUCLEOTIDE SEQUENCE</scope>
    <source>
        <strain evidence="2">AA-2017</strain>
        <tissue evidence="2">Whole larva</tissue>
    </source>
</reference>
<organism evidence="2 3">
    <name type="scientific">Rhynchophorus ferrugineus</name>
    <name type="common">Red palm weevil</name>
    <name type="synonym">Curculio ferrugineus</name>
    <dbReference type="NCBI Taxonomy" id="354439"/>
    <lineage>
        <taxon>Eukaryota</taxon>
        <taxon>Metazoa</taxon>
        <taxon>Ecdysozoa</taxon>
        <taxon>Arthropoda</taxon>
        <taxon>Hexapoda</taxon>
        <taxon>Insecta</taxon>
        <taxon>Pterygota</taxon>
        <taxon>Neoptera</taxon>
        <taxon>Endopterygota</taxon>
        <taxon>Coleoptera</taxon>
        <taxon>Polyphaga</taxon>
        <taxon>Cucujiformia</taxon>
        <taxon>Curculionidae</taxon>
        <taxon>Dryophthorinae</taxon>
        <taxon>Rhynchophorus</taxon>
    </lineage>
</organism>
<evidence type="ECO:0000313" key="2">
    <source>
        <dbReference type="EMBL" id="KAF7287612.1"/>
    </source>
</evidence>
<dbReference type="Proteomes" id="UP000625711">
    <property type="component" value="Unassembled WGS sequence"/>
</dbReference>
<sequence length="114" mass="13713">MVPRRSSVRQRRDKKIERPPAPAPPHVQNWVVYLRTPEVWQTALASSHSYRRLLATLLRTKKSFPSRERVSRRNFSVATEFRGDKEYNFRLKYEVLGYFFRRPELCFKVKKDIS</sequence>